<evidence type="ECO:0000313" key="2">
    <source>
        <dbReference type="Proteomes" id="UP000001887"/>
    </source>
</evidence>
<dbReference type="HOGENOM" id="CLU_1395213_0_0_0"/>
<reference evidence="1 2" key="1">
    <citation type="journal article" date="2009" name="Stand. Genomic Sci.">
        <title>Complete genome sequence of Pirellula staleyi type strain (ATCC 27377).</title>
        <authorList>
            <person name="Clum A."/>
            <person name="Tindall B.J."/>
            <person name="Sikorski J."/>
            <person name="Ivanova N."/>
            <person name="Mavrommatis K."/>
            <person name="Lucas S."/>
            <person name="Glavina del Rio T."/>
            <person name="Nolan M."/>
            <person name="Chen F."/>
            <person name="Tice H."/>
            <person name="Pitluck S."/>
            <person name="Cheng J.F."/>
            <person name="Chertkov O."/>
            <person name="Brettin T."/>
            <person name="Han C."/>
            <person name="Detter J.C."/>
            <person name="Kuske C."/>
            <person name="Bruce D."/>
            <person name="Goodwin L."/>
            <person name="Ovchinikova G."/>
            <person name="Pati A."/>
            <person name="Mikhailova N."/>
            <person name="Chen A."/>
            <person name="Palaniappan K."/>
            <person name="Land M."/>
            <person name="Hauser L."/>
            <person name="Chang Y.J."/>
            <person name="Jeffries C.D."/>
            <person name="Chain P."/>
            <person name="Rohde M."/>
            <person name="Goker M."/>
            <person name="Bristow J."/>
            <person name="Eisen J.A."/>
            <person name="Markowitz V."/>
            <person name="Hugenholtz P."/>
            <person name="Kyrpides N.C."/>
            <person name="Klenk H.P."/>
            <person name="Lapidus A."/>
        </authorList>
    </citation>
    <scope>NUCLEOTIDE SEQUENCE [LARGE SCALE GENOMIC DNA]</scope>
    <source>
        <strain evidence="2">ATCC 27377 / DSM 6068 / ICPB 4128</strain>
    </source>
</reference>
<proteinExistence type="predicted"/>
<dbReference type="Proteomes" id="UP000001887">
    <property type="component" value="Chromosome"/>
</dbReference>
<organism evidence="1 2">
    <name type="scientific">Pirellula staleyi (strain ATCC 27377 / DSM 6068 / ICPB 4128)</name>
    <name type="common">Pirella staleyi</name>
    <dbReference type="NCBI Taxonomy" id="530564"/>
    <lineage>
        <taxon>Bacteria</taxon>
        <taxon>Pseudomonadati</taxon>
        <taxon>Planctomycetota</taxon>
        <taxon>Planctomycetia</taxon>
        <taxon>Pirellulales</taxon>
        <taxon>Pirellulaceae</taxon>
        <taxon>Pirellula</taxon>
    </lineage>
</organism>
<dbReference type="AlphaFoldDB" id="D2QZZ3"/>
<accession>D2QZZ3</accession>
<gene>
    <name evidence="1" type="ordered locus">Psta_3700</name>
</gene>
<keyword evidence="2" id="KW-1185">Reference proteome</keyword>
<dbReference type="eggNOG" id="COG3209">
    <property type="taxonomic scope" value="Bacteria"/>
</dbReference>
<evidence type="ECO:0000313" key="1">
    <source>
        <dbReference type="EMBL" id="ADB18358.1"/>
    </source>
</evidence>
<evidence type="ECO:0008006" key="3">
    <source>
        <dbReference type="Google" id="ProtNLM"/>
    </source>
</evidence>
<protein>
    <recommendedName>
        <fullName evidence="3">YD repeat protein</fullName>
    </recommendedName>
</protein>
<dbReference type="EMBL" id="CP001848">
    <property type="protein sequence ID" value="ADB18358.1"/>
    <property type="molecule type" value="Genomic_DNA"/>
</dbReference>
<sequence>MTYPSGEVLSYSYDDTVADNLSRVRTLSKDATEVCQYSYLGLSTFVTTDYLKPEIKLDYVLGSGANPYAGFGRVIDHWWANYGASSSSSSSSSGSGSSLVHLKYGYNRSSSRTYKEDLVAQSYDKDFDELYEYDGLQRLKKFHRGRLSNDHQTITSPALQQRWDLDATGNWSNFTQNVPSDISQIIDQQRTIVAS</sequence>
<dbReference type="KEGG" id="psl:Psta_3700"/>
<name>D2QZZ3_PIRSD</name>